<evidence type="ECO:0000259" key="6">
    <source>
        <dbReference type="Pfam" id="PF00646"/>
    </source>
</evidence>
<dbReference type="GO" id="GO:0045835">
    <property type="term" value="P:negative regulation of meiotic nuclear division"/>
    <property type="evidence" value="ECO:0007669"/>
    <property type="project" value="InterPro"/>
</dbReference>
<feature type="domain" description="IBR" evidence="7">
    <location>
        <begin position="234"/>
        <end position="285"/>
    </location>
</feature>
<dbReference type="KEGG" id="aplc:110978245"/>
<feature type="region of interest" description="Disordered" evidence="5">
    <location>
        <begin position="295"/>
        <end position="319"/>
    </location>
</feature>
<evidence type="ECO:0000259" key="7">
    <source>
        <dbReference type="Pfam" id="PF01485"/>
    </source>
</evidence>
<dbReference type="InterPro" id="IPR002867">
    <property type="entry name" value="IBR_dom"/>
</dbReference>
<dbReference type="SUPFAM" id="SSF57850">
    <property type="entry name" value="RING/U-box"/>
    <property type="match status" value="1"/>
</dbReference>
<protein>
    <submittedName>
        <fullName evidence="9">F-box only protein 43-like</fullName>
    </submittedName>
</protein>
<dbReference type="GO" id="GO:0008270">
    <property type="term" value="F:zinc ion binding"/>
    <property type="evidence" value="ECO:0007669"/>
    <property type="project" value="UniProtKB-KW"/>
</dbReference>
<feature type="compositionally biased region" description="Basic residues" evidence="5">
    <location>
        <begin position="295"/>
        <end position="312"/>
    </location>
</feature>
<accession>A0A8B7YAM8</accession>
<reference evidence="9" key="1">
    <citation type="submission" date="2025-08" db="UniProtKB">
        <authorList>
            <consortium name="RefSeq"/>
        </authorList>
    </citation>
    <scope>IDENTIFICATION</scope>
</reference>
<dbReference type="PANTHER" id="PTHR15493:SF9">
    <property type="entry name" value="GH14043P"/>
    <property type="match status" value="1"/>
</dbReference>
<dbReference type="InterPro" id="IPR047147">
    <property type="entry name" value="FBX5_43"/>
</dbReference>
<gene>
    <name evidence="9" type="primary">LOC110978245</name>
</gene>
<dbReference type="RefSeq" id="XP_022088756.1">
    <property type="nucleotide sequence ID" value="XM_022233064.1"/>
</dbReference>
<dbReference type="Proteomes" id="UP000694845">
    <property type="component" value="Unplaced"/>
</dbReference>
<evidence type="ECO:0000313" key="9">
    <source>
        <dbReference type="RefSeq" id="XP_022088756.1"/>
    </source>
</evidence>
<feature type="domain" description="F-box" evidence="6">
    <location>
        <begin position="132"/>
        <end position="160"/>
    </location>
</feature>
<dbReference type="OrthoDB" id="9984940at2759"/>
<keyword evidence="4" id="KW-0862">Zinc</keyword>
<dbReference type="CDD" id="cd22086">
    <property type="entry name" value="F-box_EMI"/>
    <property type="match status" value="1"/>
</dbReference>
<evidence type="ECO:0000256" key="5">
    <source>
        <dbReference type="SAM" id="MobiDB-lite"/>
    </source>
</evidence>
<dbReference type="Pfam" id="PF01485">
    <property type="entry name" value="IBR"/>
    <property type="match status" value="1"/>
</dbReference>
<keyword evidence="3" id="KW-0833">Ubl conjugation pathway</keyword>
<evidence type="ECO:0000313" key="8">
    <source>
        <dbReference type="Proteomes" id="UP000694845"/>
    </source>
</evidence>
<proteinExistence type="predicted"/>
<dbReference type="Gene3D" id="2.20.25.20">
    <property type="match status" value="1"/>
</dbReference>
<keyword evidence="2" id="KW-0863">Zinc-finger</keyword>
<dbReference type="Pfam" id="PF00646">
    <property type="entry name" value="F-box"/>
    <property type="match status" value="1"/>
</dbReference>
<evidence type="ECO:0000256" key="4">
    <source>
        <dbReference type="ARBA" id="ARBA00022833"/>
    </source>
</evidence>
<name>A0A8B7YAM8_ACAPL</name>
<sequence length="319" mass="35658">MAEPEDHNKEEKISSALPLISSNSAHHLDFPRETPICRRSPKKVRASSDMSEEISYATPVVEFTRIVPRDEVYGTPAVSSNSLSKFYKEAMADEDSGYGSPGMLVEHAGRPCKMGLEKLDIITELKHHEPALLNKITRELSDGDIVRFSCVCQEWRNIVKFSPMAALRKKCFLLETPKPTKDVKENYPKQPFLRDTVSAATPLGEVQRLGEPQASSTPAPRLSNHDKFRQASESLLADESLTKCAKDACQSPAKLLMNGQRAQCMRCGYDFCTNCRCEFHVSSVCPAFREKNSAKKKNSIGSGKSKRSLRRLARLESYP</sequence>
<keyword evidence="1" id="KW-0479">Metal-binding</keyword>
<dbReference type="OMA" id="REWRQIC"/>
<dbReference type="InterPro" id="IPR001810">
    <property type="entry name" value="F-box_dom"/>
</dbReference>
<dbReference type="GeneID" id="110978245"/>
<evidence type="ECO:0000256" key="1">
    <source>
        <dbReference type="ARBA" id="ARBA00022723"/>
    </source>
</evidence>
<keyword evidence="8" id="KW-1185">Reference proteome</keyword>
<dbReference type="CDD" id="cd20348">
    <property type="entry name" value="BRcat_RBR_EMI"/>
    <property type="match status" value="1"/>
</dbReference>
<evidence type="ECO:0000256" key="2">
    <source>
        <dbReference type="ARBA" id="ARBA00022771"/>
    </source>
</evidence>
<dbReference type="PANTHER" id="PTHR15493">
    <property type="entry name" value="F-BOX ONLY PROTEIN 5 AND 43"/>
    <property type="match status" value="1"/>
</dbReference>
<dbReference type="GO" id="GO:0007088">
    <property type="term" value="P:regulation of mitotic nuclear division"/>
    <property type="evidence" value="ECO:0007669"/>
    <property type="project" value="InterPro"/>
</dbReference>
<dbReference type="GO" id="GO:0005634">
    <property type="term" value="C:nucleus"/>
    <property type="evidence" value="ECO:0007669"/>
    <property type="project" value="TreeGrafter"/>
</dbReference>
<evidence type="ECO:0000256" key="3">
    <source>
        <dbReference type="ARBA" id="ARBA00022786"/>
    </source>
</evidence>
<organism evidence="8 9">
    <name type="scientific">Acanthaster planci</name>
    <name type="common">Crown-of-thorns starfish</name>
    <dbReference type="NCBI Taxonomy" id="133434"/>
    <lineage>
        <taxon>Eukaryota</taxon>
        <taxon>Metazoa</taxon>
        <taxon>Echinodermata</taxon>
        <taxon>Eleutherozoa</taxon>
        <taxon>Asterozoa</taxon>
        <taxon>Asteroidea</taxon>
        <taxon>Valvatacea</taxon>
        <taxon>Valvatida</taxon>
        <taxon>Acanthasteridae</taxon>
        <taxon>Acanthaster</taxon>
    </lineage>
</organism>
<dbReference type="AlphaFoldDB" id="A0A8B7YAM8"/>